<dbReference type="KEGG" id="mhev:MHEL_18080"/>
<dbReference type="SUPFAM" id="SSF51658">
    <property type="entry name" value="Xylose isomerase-like"/>
    <property type="match status" value="1"/>
</dbReference>
<dbReference type="InterPro" id="IPR050312">
    <property type="entry name" value="IolE/XylAMocC-like"/>
</dbReference>
<keyword evidence="3" id="KW-1185">Reference proteome</keyword>
<sequence length="285" mass="30906">MVGPKVDVADATHPIALAPLTVLELGPAEMVDCAAQAGFDAVGLRLIRATEAEPLRPTIGMTPLVRETRRRLDDTGLALIDIEVLRLTPQTRIRHDFAAFIETGAYLGASQILVTGNDPDHARLADHLAELADLAADYELTPNLEPMPWTDVANLQQAAAIVARAAHPNIGLLVDALHYDRAMNTPADLDVLPAAWIRYVQICDGVPERPTTVEALRYQGRNARLFPGAGNIDLVAMLRALPRDIPVSVESPVLWQAPAIDRSRAALRGAREVLELAYADCRHLA</sequence>
<evidence type="ECO:0000259" key="1">
    <source>
        <dbReference type="Pfam" id="PF01261"/>
    </source>
</evidence>
<keyword evidence="2" id="KW-0413">Isomerase</keyword>
<dbReference type="EMBL" id="AP022596">
    <property type="protein sequence ID" value="BBY63565.1"/>
    <property type="molecule type" value="Genomic_DNA"/>
</dbReference>
<name>A0A7I7T5N5_9MYCO</name>
<dbReference type="InterPro" id="IPR036237">
    <property type="entry name" value="Xyl_isomerase-like_sf"/>
</dbReference>
<proteinExistence type="predicted"/>
<dbReference type="AlphaFoldDB" id="A0A7I7T5N5"/>
<dbReference type="Pfam" id="PF01261">
    <property type="entry name" value="AP_endonuc_2"/>
    <property type="match status" value="1"/>
</dbReference>
<dbReference type="PANTHER" id="PTHR12110">
    <property type="entry name" value="HYDROXYPYRUVATE ISOMERASE"/>
    <property type="match status" value="1"/>
</dbReference>
<dbReference type="PANTHER" id="PTHR12110:SF48">
    <property type="entry name" value="BLL3656 PROTEIN"/>
    <property type="match status" value="1"/>
</dbReference>
<organism evidence="2 3">
    <name type="scientific">Mycolicibacterium helvum</name>
    <dbReference type="NCBI Taxonomy" id="1534349"/>
    <lineage>
        <taxon>Bacteria</taxon>
        <taxon>Bacillati</taxon>
        <taxon>Actinomycetota</taxon>
        <taxon>Actinomycetes</taxon>
        <taxon>Mycobacteriales</taxon>
        <taxon>Mycobacteriaceae</taxon>
        <taxon>Mycolicibacterium</taxon>
    </lineage>
</organism>
<dbReference type="Proteomes" id="UP000467148">
    <property type="component" value="Chromosome"/>
</dbReference>
<reference evidence="2 3" key="1">
    <citation type="journal article" date="2019" name="Emerg. Microbes Infect.">
        <title>Comprehensive subspecies identification of 175 nontuberculous mycobacteria species based on 7547 genomic profiles.</title>
        <authorList>
            <person name="Matsumoto Y."/>
            <person name="Kinjo T."/>
            <person name="Motooka D."/>
            <person name="Nabeya D."/>
            <person name="Jung N."/>
            <person name="Uechi K."/>
            <person name="Horii T."/>
            <person name="Iida T."/>
            <person name="Fujita J."/>
            <person name="Nakamura S."/>
        </authorList>
    </citation>
    <scope>NUCLEOTIDE SEQUENCE [LARGE SCALE GENOMIC DNA]</scope>
    <source>
        <strain evidence="2 3">JCM 30396</strain>
    </source>
</reference>
<dbReference type="Gene3D" id="3.20.20.150">
    <property type="entry name" value="Divalent-metal-dependent TIM barrel enzymes"/>
    <property type="match status" value="1"/>
</dbReference>
<dbReference type="RefSeq" id="WP_163747213.1">
    <property type="nucleotide sequence ID" value="NZ_AP022596.1"/>
</dbReference>
<accession>A0A7I7T5N5</accession>
<protein>
    <submittedName>
        <fullName evidence="2">Xylose isomerase</fullName>
    </submittedName>
</protein>
<dbReference type="GO" id="GO:0016853">
    <property type="term" value="F:isomerase activity"/>
    <property type="evidence" value="ECO:0007669"/>
    <property type="project" value="UniProtKB-KW"/>
</dbReference>
<gene>
    <name evidence="2" type="ORF">MHEL_18080</name>
</gene>
<feature type="domain" description="Xylose isomerase-like TIM barrel" evidence="1">
    <location>
        <begin position="33"/>
        <end position="254"/>
    </location>
</feature>
<evidence type="ECO:0000313" key="2">
    <source>
        <dbReference type="EMBL" id="BBY63565.1"/>
    </source>
</evidence>
<dbReference type="InterPro" id="IPR013022">
    <property type="entry name" value="Xyl_isomerase-like_TIM-brl"/>
</dbReference>
<evidence type="ECO:0000313" key="3">
    <source>
        <dbReference type="Proteomes" id="UP000467148"/>
    </source>
</evidence>